<dbReference type="SMART" id="SM00369">
    <property type="entry name" value="LRR_TYP"/>
    <property type="match status" value="8"/>
</dbReference>
<gene>
    <name evidence="6" type="primary">LOC103714126</name>
</gene>
<keyword evidence="2" id="KW-0677">Repeat</keyword>
<keyword evidence="1" id="KW-0433">Leucine-rich repeat</keyword>
<keyword evidence="5" id="KW-1185">Reference proteome</keyword>
<protein>
    <submittedName>
        <fullName evidence="6">Plant intracellular Ras-group-related LRR protein 1-like</fullName>
    </submittedName>
</protein>
<dbReference type="GO" id="GO:0005737">
    <property type="term" value="C:cytoplasm"/>
    <property type="evidence" value="ECO:0007669"/>
    <property type="project" value="TreeGrafter"/>
</dbReference>
<dbReference type="PRINTS" id="PR00019">
    <property type="entry name" value="LEURICHRPT"/>
</dbReference>
<sequence>MTWPVLIGGSTIVCPIVSFAKPILGELPSCAVMFDRVSQHPPLPDGVAGPNWRLRLREPPREIRMEGRKRVEKDTAQKVKEKAQVVDLSGMSLNSLSNPTMELFCITKLDLSNNNLESIPESLTARLLNLEVLDVHSNQLKALPNSIGCVTKLKVLNVSSNLLVSLPKAIEKCRALEELIANFNQLTRLPDTMGCELTNLRTLSVNSNKLAFLPSSTFHLTSLRSLDARLNCLSSLPDGLENLIRLQSLNLSQNFHHLSSLPFSLGLLVSLTDLDVSYNNLTALPNSLGCLANLRALHVEGNPLVSPPPDVVHRGVNAMREYLSARLNERTKRDGLPSTMTSFVGKLVKCTTFSGRRISTGGLERESDESLLSDCRVVKGLATPKHVGTFSPRRLFSSRRSQSLKAVEMNDVLRIS</sequence>
<dbReference type="Gene3D" id="3.80.10.10">
    <property type="entry name" value="Ribonuclease Inhibitor"/>
    <property type="match status" value="1"/>
</dbReference>
<evidence type="ECO:0000313" key="5">
    <source>
        <dbReference type="Proteomes" id="UP000228380"/>
    </source>
</evidence>
<dbReference type="SMART" id="SM00364">
    <property type="entry name" value="LRR_BAC"/>
    <property type="match status" value="7"/>
</dbReference>
<dbReference type="RefSeq" id="XP_038984357.1">
    <property type="nucleotide sequence ID" value="XM_039128429.1"/>
</dbReference>
<dbReference type="Pfam" id="PF00560">
    <property type="entry name" value="LRR_1"/>
    <property type="match status" value="1"/>
</dbReference>
<dbReference type="Pfam" id="PF13855">
    <property type="entry name" value="LRR_8"/>
    <property type="match status" value="2"/>
</dbReference>
<dbReference type="InterPro" id="IPR003591">
    <property type="entry name" value="Leu-rich_rpt_typical-subtyp"/>
</dbReference>
<evidence type="ECO:0000256" key="3">
    <source>
        <dbReference type="ARBA" id="ARBA00023786"/>
    </source>
</evidence>
<dbReference type="PROSITE" id="PS51450">
    <property type="entry name" value="LRR"/>
    <property type="match status" value="3"/>
</dbReference>
<dbReference type="KEGG" id="pda:103714126"/>
<dbReference type="SUPFAM" id="SSF52058">
    <property type="entry name" value="L domain-like"/>
    <property type="match status" value="1"/>
</dbReference>
<evidence type="ECO:0000256" key="1">
    <source>
        <dbReference type="ARBA" id="ARBA00022614"/>
    </source>
</evidence>
<proteinExistence type="inferred from homology"/>
<comment type="function">
    <text evidence="4">Leucine-rich repeat protein that likely mediates protein interactions, possibly in the context of signal transduction.</text>
</comment>
<dbReference type="OrthoDB" id="1668230at2759"/>
<reference evidence="6" key="2">
    <citation type="submission" date="2025-08" db="UniProtKB">
        <authorList>
            <consortium name="RefSeq"/>
        </authorList>
    </citation>
    <scope>IDENTIFICATION</scope>
    <source>
        <tissue evidence="6">Young leaves</tissue>
    </source>
</reference>
<dbReference type="Proteomes" id="UP000228380">
    <property type="component" value="Chromosome 7"/>
</dbReference>
<reference evidence="5" key="1">
    <citation type="journal article" date="2019" name="Nat. Commun.">
        <title>Genome-wide association mapping of date palm fruit traits.</title>
        <authorList>
            <person name="Hazzouri K.M."/>
            <person name="Gros-Balthazard M."/>
            <person name="Flowers J.M."/>
            <person name="Copetti D."/>
            <person name="Lemansour A."/>
            <person name="Lebrun M."/>
            <person name="Masmoudi K."/>
            <person name="Ferrand S."/>
            <person name="Dhar M.I."/>
            <person name="Fresquez Z.A."/>
            <person name="Rosas U."/>
            <person name="Zhang J."/>
            <person name="Talag J."/>
            <person name="Lee S."/>
            <person name="Kudrna D."/>
            <person name="Powell R.F."/>
            <person name="Leitch I.J."/>
            <person name="Krueger R.R."/>
            <person name="Wing R.A."/>
            <person name="Amiri K.M.A."/>
            <person name="Purugganan M.D."/>
        </authorList>
    </citation>
    <scope>NUCLEOTIDE SEQUENCE [LARGE SCALE GENOMIC DNA]</scope>
    <source>
        <strain evidence="5">cv. Khalas</strain>
    </source>
</reference>
<name>A0A8B9AF09_PHODC</name>
<accession>A0A8B9AF09</accession>
<dbReference type="InterPro" id="IPR001611">
    <property type="entry name" value="Leu-rich_rpt"/>
</dbReference>
<comment type="similarity">
    <text evidence="3">Belongs to the SHOC2 family.</text>
</comment>
<evidence type="ECO:0000313" key="6">
    <source>
        <dbReference type="RefSeq" id="XP_038984357.1"/>
    </source>
</evidence>
<dbReference type="PANTHER" id="PTHR48051">
    <property type="match status" value="1"/>
</dbReference>
<evidence type="ECO:0000256" key="4">
    <source>
        <dbReference type="ARBA" id="ARBA00037519"/>
    </source>
</evidence>
<evidence type="ECO:0000256" key="2">
    <source>
        <dbReference type="ARBA" id="ARBA00022737"/>
    </source>
</evidence>
<dbReference type="InterPro" id="IPR032675">
    <property type="entry name" value="LRR_dom_sf"/>
</dbReference>
<dbReference type="AlphaFoldDB" id="A0A8B9AF09"/>
<organism evidence="5 6">
    <name type="scientific">Phoenix dactylifera</name>
    <name type="common">Date palm</name>
    <dbReference type="NCBI Taxonomy" id="42345"/>
    <lineage>
        <taxon>Eukaryota</taxon>
        <taxon>Viridiplantae</taxon>
        <taxon>Streptophyta</taxon>
        <taxon>Embryophyta</taxon>
        <taxon>Tracheophyta</taxon>
        <taxon>Spermatophyta</taxon>
        <taxon>Magnoliopsida</taxon>
        <taxon>Liliopsida</taxon>
        <taxon>Arecaceae</taxon>
        <taxon>Coryphoideae</taxon>
        <taxon>Phoeniceae</taxon>
        <taxon>Phoenix</taxon>
    </lineage>
</organism>
<dbReference type="GeneID" id="103714126"/>
<dbReference type="PANTHER" id="PTHR48051:SF54">
    <property type="entry name" value="LEUCINE-RICH REPEAT-CONTAINING PROTEIN"/>
    <property type="match status" value="1"/>
</dbReference>
<dbReference type="InterPro" id="IPR050216">
    <property type="entry name" value="LRR_domain-containing"/>
</dbReference>